<dbReference type="PANTHER" id="PTHR43507:SF1">
    <property type="entry name" value="NADH-UBIQUINONE OXIDOREDUCTASE CHAIN 4"/>
    <property type="match status" value="1"/>
</dbReference>
<dbReference type="GO" id="GO:0005886">
    <property type="term" value="C:plasma membrane"/>
    <property type="evidence" value="ECO:0007669"/>
    <property type="project" value="UniProtKB-SubCell"/>
</dbReference>
<feature type="transmembrane region" description="Helical" evidence="7">
    <location>
        <begin position="333"/>
        <end position="355"/>
    </location>
</feature>
<protein>
    <submittedName>
        <fullName evidence="9">NADH-quinone oxidoreductase subunit M</fullName>
        <ecNumber evidence="9">1.6.5.11</ecNumber>
    </submittedName>
</protein>
<feature type="transmembrane region" description="Helical" evidence="7">
    <location>
        <begin position="172"/>
        <end position="194"/>
    </location>
</feature>
<feature type="transmembrane region" description="Helical" evidence="7">
    <location>
        <begin position="139"/>
        <end position="160"/>
    </location>
</feature>
<dbReference type="InterPro" id="IPR003918">
    <property type="entry name" value="NADH_UbQ_OxRdtase"/>
</dbReference>
<keyword evidence="4 7" id="KW-1133">Transmembrane helix</keyword>
<comment type="caution">
    <text evidence="9">The sequence shown here is derived from an EMBL/GenBank/DDBJ whole genome shotgun (WGS) entry which is preliminary data.</text>
</comment>
<evidence type="ECO:0000256" key="4">
    <source>
        <dbReference type="ARBA" id="ARBA00022989"/>
    </source>
</evidence>
<dbReference type="GO" id="GO:0042773">
    <property type="term" value="P:ATP synthesis coupled electron transport"/>
    <property type="evidence" value="ECO:0007669"/>
    <property type="project" value="InterPro"/>
</dbReference>
<dbReference type="NCBIfam" id="NF004499">
    <property type="entry name" value="PRK05846.1-3"/>
    <property type="match status" value="1"/>
</dbReference>
<feature type="transmembrane region" description="Helical" evidence="7">
    <location>
        <begin position="412"/>
        <end position="436"/>
    </location>
</feature>
<feature type="transmembrane region" description="Helical" evidence="7">
    <location>
        <begin position="214"/>
        <end position="236"/>
    </location>
</feature>
<keyword evidence="3 6" id="KW-0812">Transmembrane</keyword>
<dbReference type="GO" id="GO:0048039">
    <property type="term" value="F:ubiquinone binding"/>
    <property type="evidence" value="ECO:0007669"/>
    <property type="project" value="TreeGrafter"/>
</dbReference>
<keyword evidence="9" id="KW-0560">Oxidoreductase</keyword>
<evidence type="ECO:0000256" key="6">
    <source>
        <dbReference type="RuleBase" id="RU000320"/>
    </source>
</evidence>
<proteinExistence type="inferred from homology"/>
<comment type="subcellular location">
    <subcellularLocation>
        <location evidence="1">Cell membrane</location>
        <topology evidence="1">Multi-pass membrane protein</topology>
    </subcellularLocation>
    <subcellularLocation>
        <location evidence="6">Membrane</location>
        <topology evidence="6">Multi-pass membrane protein</topology>
    </subcellularLocation>
</comment>
<evidence type="ECO:0000256" key="2">
    <source>
        <dbReference type="ARBA" id="ARBA00009025"/>
    </source>
</evidence>
<dbReference type="AlphaFoldDB" id="A0A934MKV7"/>
<dbReference type="InterPro" id="IPR010227">
    <property type="entry name" value="NADH_Q_OxRdtase_chainM/4"/>
</dbReference>
<evidence type="ECO:0000313" key="9">
    <source>
        <dbReference type="EMBL" id="MBJ6361495.1"/>
    </source>
</evidence>
<dbReference type="GO" id="GO:0015990">
    <property type="term" value="P:electron transport coupled proton transport"/>
    <property type="evidence" value="ECO:0007669"/>
    <property type="project" value="TreeGrafter"/>
</dbReference>
<evidence type="ECO:0000256" key="3">
    <source>
        <dbReference type="ARBA" id="ARBA00022692"/>
    </source>
</evidence>
<dbReference type="PANTHER" id="PTHR43507">
    <property type="entry name" value="NADH-UBIQUINONE OXIDOREDUCTASE CHAIN 4"/>
    <property type="match status" value="1"/>
</dbReference>
<feature type="domain" description="NADH:quinone oxidoreductase/Mrp antiporter transmembrane" evidence="8">
    <location>
        <begin position="137"/>
        <end position="423"/>
    </location>
</feature>
<feature type="transmembrane region" description="Helical" evidence="7">
    <location>
        <begin position="243"/>
        <end position="264"/>
    </location>
</feature>
<evidence type="ECO:0000256" key="1">
    <source>
        <dbReference type="ARBA" id="ARBA00004651"/>
    </source>
</evidence>
<feature type="transmembrane region" description="Helical" evidence="7">
    <location>
        <begin position="88"/>
        <end position="108"/>
    </location>
</feature>
<dbReference type="GO" id="GO:0008137">
    <property type="term" value="F:NADH dehydrogenase (ubiquinone) activity"/>
    <property type="evidence" value="ECO:0007669"/>
    <property type="project" value="InterPro"/>
</dbReference>
<reference evidence="9" key="1">
    <citation type="submission" date="2020-12" db="EMBL/GenBank/DDBJ databases">
        <authorList>
            <person name="Huq M.A."/>
        </authorList>
    </citation>
    <scope>NUCLEOTIDE SEQUENCE</scope>
    <source>
        <strain evidence="9">MAHUQ-46</strain>
    </source>
</reference>
<keyword evidence="10" id="KW-1185">Reference proteome</keyword>
<feature type="transmembrane region" description="Helical" evidence="7">
    <location>
        <begin position="306"/>
        <end position="327"/>
    </location>
</feature>
<dbReference type="PRINTS" id="PR01437">
    <property type="entry name" value="NUOXDRDTASE4"/>
</dbReference>
<accession>A0A934MKV7</accession>
<dbReference type="EMBL" id="JAELUP010000030">
    <property type="protein sequence ID" value="MBJ6361495.1"/>
    <property type="molecule type" value="Genomic_DNA"/>
</dbReference>
<feature type="transmembrane region" description="Helical" evidence="7">
    <location>
        <begin position="270"/>
        <end position="294"/>
    </location>
</feature>
<keyword evidence="5 7" id="KW-0472">Membrane</keyword>
<evidence type="ECO:0000313" key="10">
    <source>
        <dbReference type="Proteomes" id="UP000640274"/>
    </source>
</evidence>
<feature type="transmembrane region" description="Helical" evidence="7">
    <location>
        <begin position="6"/>
        <end position="22"/>
    </location>
</feature>
<feature type="transmembrane region" description="Helical" evidence="7">
    <location>
        <begin position="375"/>
        <end position="392"/>
    </location>
</feature>
<feature type="transmembrane region" description="Helical" evidence="7">
    <location>
        <begin position="115"/>
        <end position="133"/>
    </location>
</feature>
<dbReference type="InterPro" id="IPR001750">
    <property type="entry name" value="ND/Mrp_TM"/>
</dbReference>
<evidence type="ECO:0000256" key="5">
    <source>
        <dbReference type="ARBA" id="ARBA00023136"/>
    </source>
</evidence>
<dbReference type="Pfam" id="PF00361">
    <property type="entry name" value="Proton_antipo_M"/>
    <property type="match status" value="1"/>
</dbReference>
<evidence type="ECO:0000259" key="8">
    <source>
        <dbReference type="Pfam" id="PF00361"/>
    </source>
</evidence>
<feature type="transmembrane region" description="Helical" evidence="7">
    <location>
        <begin position="456"/>
        <end position="473"/>
    </location>
</feature>
<dbReference type="GO" id="GO:0003954">
    <property type="term" value="F:NADH dehydrogenase activity"/>
    <property type="evidence" value="ECO:0007669"/>
    <property type="project" value="TreeGrafter"/>
</dbReference>
<sequence>MSNILSFLLVSPLVIAGLISFIPAKNTLLIKNIALISSSVIFVISLFLWVEFDESTSLFQFTETLFQSNIAQGSVFDGLNFVLGIDGISIFFVILSAFLTPICLLVGWQSVQNYVKEYCIAFLVLESFMIGVFEVLDLLLFYIFFESVLVPMFVIIGVWGSRERKIRAAYQFFLYTLFGSLLMLLSILLIYFQVGTFDLEVLYTTQWSESRELLLWLAFFASFAVKVPMIPVHIWLPEAHVEAPTAGSVILAGILLKLGTYGFIRFSIPMFPFACMYFTPLVMTLSVLAVVYVSLTTIRQVDLKKIIAYSSVAHMNFVTIGLFSQNIQGIEGSVLLMLSHGLVAPGLFLAIGVLYDRHKTRILRYYSGCGRVMPIYAFIFVFFTMANISLPGTSSFPGEFLIMIGIYQNNTFVTFLAATTMVLGGAYALWLCNRLIYGTFKPHFISTFSDINRREFFTFLPFIISIVWIGVYPEPFLNVMHCSCVNLLYQGY</sequence>
<name>A0A934MKV7_9BACL</name>
<organism evidence="9 10">
    <name type="scientific">Paenibacillus roseus</name>
    <dbReference type="NCBI Taxonomy" id="2798579"/>
    <lineage>
        <taxon>Bacteria</taxon>
        <taxon>Bacillati</taxon>
        <taxon>Bacillota</taxon>
        <taxon>Bacilli</taxon>
        <taxon>Bacillales</taxon>
        <taxon>Paenibacillaceae</taxon>
        <taxon>Paenibacillus</taxon>
    </lineage>
</organism>
<dbReference type="NCBIfam" id="TIGR01972">
    <property type="entry name" value="NDH_I_M"/>
    <property type="match status" value="1"/>
</dbReference>
<feature type="transmembrane region" description="Helical" evidence="7">
    <location>
        <begin position="29"/>
        <end position="50"/>
    </location>
</feature>
<dbReference type="EC" id="1.6.5.11" evidence="9"/>
<evidence type="ECO:0000256" key="7">
    <source>
        <dbReference type="SAM" id="Phobius"/>
    </source>
</evidence>
<comment type="similarity">
    <text evidence="2">Belongs to the complex I subunit 4 family.</text>
</comment>
<gene>
    <name evidence="9" type="ORF">JFN88_09280</name>
</gene>
<dbReference type="Proteomes" id="UP000640274">
    <property type="component" value="Unassembled WGS sequence"/>
</dbReference>